<dbReference type="InterPro" id="IPR014027">
    <property type="entry name" value="UDP-Glc/GDP-Man_DH_C"/>
</dbReference>
<dbReference type="GO" id="GO:0016628">
    <property type="term" value="F:oxidoreductase activity, acting on the CH-CH group of donors, NAD or NADP as acceptor"/>
    <property type="evidence" value="ECO:0007669"/>
    <property type="project" value="InterPro"/>
</dbReference>
<reference evidence="6" key="1">
    <citation type="journal article" date="2014" name="Int. J. Syst. Evol. Microbiol.">
        <title>Complete genome sequence of Corynebacterium casei LMG S-19264T (=DSM 44701T), isolated from a smear-ripened cheese.</title>
        <authorList>
            <consortium name="US DOE Joint Genome Institute (JGI-PGF)"/>
            <person name="Walter F."/>
            <person name="Albersmeier A."/>
            <person name="Kalinowski J."/>
            <person name="Ruckert C."/>
        </authorList>
    </citation>
    <scope>NUCLEOTIDE SEQUENCE</scope>
    <source>
        <strain evidence="6">KCTC 23732</strain>
    </source>
</reference>
<gene>
    <name evidence="6" type="primary">wbpO</name>
    <name evidence="6" type="ORF">GCM10011450_27650</name>
</gene>
<dbReference type="Pfam" id="PF00984">
    <property type="entry name" value="UDPG_MGDP_dh"/>
    <property type="match status" value="1"/>
</dbReference>
<dbReference type="Proteomes" id="UP000608345">
    <property type="component" value="Unassembled WGS sequence"/>
</dbReference>
<dbReference type="SUPFAM" id="SSF48179">
    <property type="entry name" value="6-phosphogluconate dehydrogenase C-terminal domain-like"/>
    <property type="match status" value="1"/>
</dbReference>
<evidence type="ECO:0000313" key="6">
    <source>
        <dbReference type="EMBL" id="GGW96595.1"/>
    </source>
</evidence>
<dbReference type="InterPro" id="IPR008927">
    <property type="entry name" value="6-PGluconate_DH-like_C_sf"/>
</dbReference>
<evidence type="ECO:0000256" key="4">
    <source>
        <dbReference type="PIRNR" id="PIRNR000124"/>
    </source>
</evidence>
<dbReference type="Pfam" id="PF03720">
    <property type="entry name" value="UDPG_MGDP_dh_C"/>
    <property type="match status" value="1"/>
</dbReference>
<evidence type="ECO:0000256" key="1">
    <source>
        <dbReference type="ARBA" id="ARBA00006601"/>
    </source>
</evidence>
<evidence type="ECO:0000259" key="5">
    <source>
        <dbReference type="SMART" id="SM00984"/>
    </source>
</evidence>
<dbReference type="InterPro" id="IPR028359">
    <property type="entry name" value="UDP_ManNAc/GlcNAc_DH"/>
</dbReference>
<dbReference type="InterPro" id="IPR017476">
    <property type="entry name" value="UDP-Glc/GDP-Man"/>
</dbReference>
<sequence length="424" mass="46860">MQVEDIKVALVGLGYVGLPLAVEFGKKRPVLGFDINQKRITQLQGGQDHTLEVSDEELAEAKYLRFSSDPAELAKVNTYIVTVPTPIDEYKRPDLTPLVKASETIGRVLKKGDIVIYESTVYPGATEEDCVPVLEKVSGLTFNVDFFAGYSPERINPGDKAHRVSTIKKVTAGSTPEVAEVVDQLYREIIVAGTHKASSIRVAEAAKVIENTQRDVNIALINELAIIFNKMGIDTQAVLEAAGTKWNFLPFRPGLVGGHCIGVDPYYLTHKSQSIGYHPEIILAGRRLNDSMGTYVVAELVKAMTKKCIQVQGAKVLVMGLTFKENCPDLRNTRVVDIIKELDEYSMDVDVYDPWVDAEEAKHEYGITPVKTVSQGVYDSIVLAVSHQEFVEMGAQEIRALGKPECVLYDLKYVLEADEVDVRL</sequence>
<accession>A0A918N169</accession>
<organism evidence="6 7">
    <name type="scientific">Advenella faeciporci</name>
    <dbReference type="NCBI Taxonomy" id="797535"/>
    <lineage>
        <taxon>Bacteria</taxon>
        <taxon>Pseudomonadati</taxon>
        <taxon>Pseudomonadota</taxon>
        <taxon>Betaproteobacteria</taxon>
        <taxon>Burkholderiales</taxon>
        <taxon>Alcaligenaceae</taxon>
    </lineage>
</organism>
<reference evidence="6" key="2">
    <citation type="submission" date="2020-09" db="EMBL/GenBank/DDBJ databases">
        <authorList>
            <person name="Sun Q."/>
            <person name="Kim S."/>
        </authorList>
    </citation>
    <scope>NUCLEOTIDE SEQUENCE</scope>
    <source>
        <strain evidence="6">KCTC 23732</strain>
    </source>
</reference>
<keyword evidence="3" id="KW-0520">NAD</keyword>
<dbReference type="EMBL" id="BMYS01000031">
    <property type="protein sequence ID" value="GGW96595.1"/>
    <property type="molecule type" value="Genomic_DNA"/>
</dbReference>
<protein>
    <submittedName>
        <fullName evidence="6">Nucleotide sugar dehydrogenase</fullName>
    </submittedName>
</protein>
<evidence type="ECO:0000256" key="2">
    <source>
        <dbReference type="ARBA" id="ARBA00023002"/>
    </source>
</evidence>
<comment type="similarity">
    <text evidence="1 4">Belongs to the UDP-glucose/GDP-mannose dehydrogenase family.</text>
</comment>
<dbReference type="NCBIfam" id="NF011729">
    <property type="entry name" value="PRK15182.1"/>
    <property type="match status" value="1"/>
</dbReference>
<dbReference type="GO" id="GO:0051287">
    <property type="term" value="F:NAD binding"/>
    <property type="evidence" value="ECO:0007669"/>
    <property type="project" value="InterPro"/>
</dbReference>
<dbReference type="InterPro" id="IPR036291">
    <property type="entry name" value="NAD(P)-bd_dom_sf"/>
</dbReference>
<keyword evidence="7" id="KW-1185">Reference proteome</keyword>
<dbReference type="RefSeq" id="WP_189386090.1">
    <property type="nucleotide sequence ID" value="NZ_BAABFY010000040.1"/>
</dbReference>
<feature type="domain" description="UDP-glucose/GDP-mannose dehydrogenase C-terminal" evidence="5">
    <location>
        <begin position="317"/>
        <end position="417"/>
    </location>
</feature>
<dbReference type="PIRSF" id="PIRSF000124">
    <property type="entry name" value="UDPglc_GDPman_dh"/>
    <property type="match status" value="1"/>
</dbReference>
<comment type="caution">
    <text evidence="6">The sequence shown here is derived from an EMBL/GenBank/DDBJ whole genome shotgun (WGS) entry which is preliminary data.</text>
</comment>
<dbReference type="SUPFAM" id="SSF51735">
    <property type="entry name" value="NAD(P)-binding Rossmann-fold domains"/>
    <property type="match status" value="1"/>
</dbReference>
<dbReference type="InterPro" id="IPR014026">
    <property type="entry name" value="UDP-Glc/GDP-Man_DH_dimer"/>
</dbReference>
<proteinExistence type="inferred from homology"/>
<evidence type="ECO:0000313" key="7">
    <source>
        <dbReference type="Proteomes" id="UP000608345"/>
    </source>
</evidence>
<dbReference type="InterPro" id="IPR036220">
    <property type="entry name" value="UDP-Glc/GDP-Man_DH_C_sf"/>
</dbReference>
<keyword evidence="2" id="KW-0560">Oxidoreductase</keyword>
<dbReference type="SMART" id="SM00984">
    <property type="entry name" value="UDPG_MGDP_dh_C"/>
    <property type="match status" value="1"/>
</dbReference>
<dbReference type="GO" id="GO:0016616">
    <property type="term" value="F:oxidoreductase activity, acting on the CH-OH group of donors, NAD or NADP as acceptor"/>
    <property type="evidence" value="ECO:0007669"/>
    <property type="project" value="InterPro"/>
</dbReference>
<dbReference type="GO" id="GO:0000271">
    <property type="term" value="P:polysaccharide biosynthetic process"/>
    <property type="evidence" value="ECO:0007669"/>
    <property type="project" value="InterPro"/>
</dbReference>
<dbReference type="PANTHER" id="PTHR43491:SF2">
    <property type="entry name" value="UDP-N-ACETYL-D-MANNOSAMINE DEHYDROGENASE"/>
    <property type="match status" value="1"/>
</dbReference>
<dbReference type="Gene3D" id="3.40.50.720">
    <property type="entry name" value="NAD(P)-binding Rossmann-like Domain"/>
    <property type="match status" value="2"/>
</dbReference>
<dbReference type="Pfam" id="PF03721">
    <property type="entry name" value="UDPG_MGDP_dh_N"/>
    <property type="match status" value="1"/>
</dbReference>
<dbReference type="SUPFAM" id="SSF52413">
    <property type="entry name" value="UDP-glucose/GDP-mannose dehydrogenase C-terminal domain"/>
    <property type="match status" value="1"/>
</dbReference>
<dbReference type="InterPro" id="IPR001732">
    <property type="entry name" value="UDP-Glc/GDP-Man_DH_N"/>
</dbReference>
<dbReference type="NCBIfam" id="TIGR03026">
    <property type="entry name" value="NDP-sugDHase"/>
    <property type="match status" value="1"/>
</dbReference>
<dbReference type="PIRSF" id="PIRSF500136">
    <property type="entry name" value="UDP_ManNAc_DH"/>
    <property type="match status" value="1"/>
</dbReference>
<name>A0A918N169_9BURK</name>
<dbReference type="AlphaFoldDB" id="A0A918N169"/>
<evidence type="ECO:0000256" key="3">
    <source>
        <dbReference type="ARBA" id="ARBA00023027"/>
    </source>
</evidence>
<dbReference type="PANTHER" id="PTHR43491">
    <property type="entry name" value="UDP-N-ACETYL-D-MANNOSAMINE DEHYDROGENASE"/>
    <property type="match status" value="1"/>
</dbReference>